<reference evidence="3" key="2">
    <citation type="submission" date="2023-04" db="EMBL/GenBank/DDBJ databases">
        <title>Paracnuella aquatica gen. nov., sp. nov., a member of the family Chitinophagaceae isolated from a hot spring.</title>
        <authorList>
            <person name="Wang C."/>
        </authorList>
    </citation>
    <scope>NUCLEOTIDE SEQUENCE</scope>
    <source>
        <strain evidence="3">LB-8</strain>
    </source>
</reference>
<evidence type="ECO:0000256" key="2">
    <source>
        <dbReference type="SAM" id="Phobius"/>
    </source>
</evidence>
<feature type="transmembrane region" description="Helical" evidence="2">
    <location>
        <begin position="139"/>
        <end position="159"/>
    </location>
</feature>
<keyword evidence="2" id="KW-0812">Transmembrane</keyword>
<protein>
    <submittedName>
        <fullName evidence="3">Uncharacterized protein</fullName>
    </submittedName>
</protein>
<reference evidence="3" key="1">
    <citation type="submission" date="2022-09" db="EMBL/GenBank/DDBJ databases">
        <authorList>
            <person name="Yuan C."/>
            <person name="Ke Z."/>
        </authorList>
    </citation>
    <scope>NUCLEOTIDE SEQUENCE</scope>
    <source>
        <strain evidence="3">LB-8</strain>
    </source>
</reference>
<dbReference type="Proteomes" id="UP001155483">
    <property type="component" value="Unassembled WGS sequence"/>
</dbReference>
<proteinExistence type="predicted"/>
<gene>
    <name evidence="3" type="ORF">OCK74_01020</name>
</gene>
<feature type="transmembrane region" description="Helical" evidence="2">
    <location>
        <begin position="7"/>
        <end position="26"/>
    </location>
</feature>
<feature type="transmembrane region" description="Helical" evidence="2">
    <location>
        <begin position="46"/>
        <end position="64"/>
    </location>
</feature>
<evidence type="ECO:0000313" key="4">
    <source>
        <dbReference type="Proteomes" id="UP001155483"/>
    </source>
</evidence>
<feature type="transmembrane region" description="Helical" evidence="2">
    <location>
        <begin position="205"/>
        <end position="229"/>
    </location>
</feature>
<keyword evidence="2" id="KW-0472">Membrane</keyword>
<feature type="compositionally biased region" description="Polar residues" evidence="1">
    <location>
        <begin position="270"/>
        <end position="279"/>
    </location>
</feature>
<dbReference type="RefSeq" id="WP_279295114.1">
    <property type="nucleotide sequence ID" value="NZ_JAOTIF010000001.1"/>
</dbReference>
<feature type="transmembrane region" description="Helical" evidence="2">
    <location>
        <begin position="71"/>
        <end position="89"/>
    </location>
</feature>
<evidence type="ECO:0000256" key="1">
    <source>
        <dbReference type="SAM" id="MobiDB-lite"/>
    </source>
</evidence>
<keyword evidence="4" id="KW-1185">Reference proteome</keyword>
<sequence length="290" mass="31685">MHRSAYRLTIVIVILALVASIGGLLIKGLYHDNLFVNTAWRGTDLVTLIIALPLLIVSLIFSMRGSQRAQLVWLGMVDYMLYNYAFYLFGSAFNAFFLVYVAIFTLSIFTLIFGLLSIDVEAIGWKFKNGVPAKWISGYMFLLAFGLLSVYTTQIYQFISADIVPSIIIMTGHPTSIVFALDLSLLVPPLILGGIWLWKRLDWGFILAGILLSKGAVYPLSLALGAHFAADAGIPGVSSQIGFWIALSVSAMIACLFLLGNMSSNKKKQSASMGNNSVPSVPVSKDILNK</sequence>
<feature type="transmembrane region" description="Helical" evidence="2">
    <location>
        <begin position="179"/>
        <end position="198"/>
    </location>
</feature>
<accession>A0A9X2XU27</accession>
<dbReference type="AlphaFoldDB" id="A0A9X2XU27"/>
<evidence type="ECO:0000313" key="3">
    <source>
        <dbReference type="EMBL" id="MCU7547668.1"/>
    </source>
</evidence>
<organism evidence="3 4">
    <name type="scientific">Paraflavisolibacter caeni</name>
    <dbReference type="NCBI Taxonomy" id="2982496"/>
    <lineage>
        <taxon>Bacteria</taxon>
        <taxon>Pseudomonadati</taxon>
        <taxon>Bacteroidota</taxon>
        <taxon>Chitinophagia</taxon>
        <taxon>Chitinophagales</taxon>
        <taxon>Chitinophagaceae</taxon>
        <taxon>Paraflavisolibacter</taxon>
    </lineage>
</organism>
<dbReference type="EMBL" id="JAOTIF010000001">
    <property type="protein sequence ID" value="MCU7547668.1"/>
    <property type="molecule type" value="Genomic_DNA"/>
</dbReference>
<feature type="transmembrane region" description="Helical" evidence="2">
    <location>
        <begin position="241"/>
        <end position="260"/>
    </location>
</feature>
<feature type="region of interest" description="Disordered" evidence="1">
    <location>
        <begin position="270"/>
        <end position="290"/>
    </location>
</feature>
<feature type="transmembrane region" description="Helical" evidence="2">
    <location>
        <begin position="95"/>
        <end position="118"/>
    </location>
</feature>
<name>A0A9X2XU27_9BACT</name>
<keyword evidence="2" id="KW-1133">Transmembrane helix</keyword>
<comment type="caution">
    <text evidence="3">The sequence shown here is derived from an EMBL/GenBank/DDBJ whole genome shotgun (WGS) entry which is preliminary data.</text>
</comment>